<keyword evidence="3" id="KW-1133">Transmembrane helix</keyword>
<evidence type="ECO:0000313" key="5">
    <source>
        <dbReference type="Proteomes" id="UP000563524"/>
    </source>
</evidence>
<dbReference type="AlphaFoldDB" id="A0A840I0G0"/>
<feature type="coiled-coil region" evidence="1">
    <location>
        <begin position="291"/>
        <end position="329"/>
    </location>
</feature>
<evidence type="ECO:0000256" key="3">
    <source>
        <dbReference type="SAM" id="Phobius"/>
    </source>
</evidence>
<evidence type="ECO:0000256" key="1">
    <source>
        <dbReference type="SAM" id="Coils"/>
    </source>
</evidence>
<reference evidence="4 5" key="1">
    <citation type="submission" date="2020-08" db="EMBL/GenBank/DDBJ databases">
        <title>Genomic Encyclopedia of Type Strains, Phase IV (KMG-IV): sequencing the most valuable type-strain genomes for metagenomic binning, comparative biology and taxonomic classification.</title>
        <authorList>
            <person name="Goeker M."/>
        </authorList>
    </citation>
    <scope>NUCLEOTIDE SEQUENCE [LARGE SCALE GENOMIC DNA]</scope>
    <source>
        <strain evidence="4 5">DSM 102850</strain>
    </source>
</reference>
<organism evidence="4 5">
    <name type="scientific">Parvularcula dongshanensis</name>
    <dbReference type="NCBI Taxonomy" id="1173995"/>
    <lineage>
        <taxon>Bacteria</taxon>
        <taxon>Pseudomonadati</taxon>
        <taxon>Pseudomonadota</taxon>
        <taxon>Alphaproteobacteria</taxon>
        <taxon>Parvularculales</taxon>
        <taxon>Parvularculaceae</taxon>
        <taxon>Parvularcula</taxon>
    </lineage>
</organism>
<keyword evidence="3" id="KW-0812">Transmembrane</keyword>
<dbReference type="Proteomes" id="UP000563524">
    <property type="component" value="Unassembled WGS sequence"/>
</dbReference>
<keyword evidence="1" id="KW-0175">Coiled coil</keyword>
<feature type="region of interest" description="Disordered" evidence="2">
    <location>
        <begin position="215"/>
        <end position="237"/>
    </location>
</feature>
<name>A0A840I0G0_9PROT</name>
<feature type="transmembrane region" description="Helical" evidence="3">
    <location>
        <begin position="89"/>
        <end position="111"/>
    </location>
</feature>
<gene>
    <name evidence="4" type="ORF">GGQ59_000263</name>
</gene>
<evidence type="ECO:0000313" key="4">
    <source>
        <dbReference type="EMBL" id="MBB4657763.1"/>
    </source>
</evidence>
<dbReference type="RefSeq" id="WP_183815124.1">
    <property type="nucleotide sequence ID" value="NZ_JACHOB010000001.1"/>
</dbReference>
<accession>A0A840I0G0</accession>
<evidence type="ECO:0000256" key="2">
    <source>
        <dbReference type="SAM" id="MobiDB-lite"/>
    </source>
</evidence>
<dbReference type="EMBL" id="JACHOB010000001">
    <property type="protein sequence ID" value="MBB4657763.1"/>
    <property type="molecule type" value="Genomic_DNA"/>
</dbReference>
<feature type="transmembrane region" description="Helical" evidence="3">
    <location>
        <begin position="51"/>
        <end position="77"/>
    </location>
</feature>
<protein>
    <submittedName>
        <fullName evidence="4">Archaellum component FlaC</fullName>
    </submittedName>
</protein>
<proteinExistence type="predicted"/>
<sequence>MGHNSVVPLTARKHEEGAFAVPLEGALENDEAAHDEAWPRNAANSWRAAKWLAGGILAAWLVGWPIGSTMGATAALGRFAFRLGYTIEVLLFALTTAALVLAGGRALAAGFRLEDSAERLRRAANSFAGTLGPNGTAARAEIGALNAEIDRALERLASAESMIRQQVRALDSAGAAIESGTAKSAERLEAERSALMNLTEEMNKEAEAFAEKIAERSRTASEAGSATEARLRETNETLDGQIERLEEISRRSLERFETLADSMAGRSEALAAQAEQQSEATAKLGENQSALLQAQSDLADHAKRIETLMKDQRQRAEKLAKAVADQTARLTRLGETAPKPKRRGAWRDILSAVERGLPARSESPAPADVKAAMDRLVERMHRFSLTMRTSLYGGPARDDLARFEGGERLIFVRELLEEDSSELRRRIATEAGRNAVFDSAVREFLGDFDALLQPLGAEGEGDEAIAETLKSPLGRLYVLVGTALGRFD</sequence>
<comment type="caution">
    <text evidence="4">The sequence shown here is derived from an EMBL/GenBank/DDBJ whole genome shotgun (WGS) entry which is preliminary data.</text>
</comment>
<keyword evidence="5" id="KW-1185">Reference proteome</keyword>
<keyword evidence="3" id="KW-0472">Membrane</keyword>